<evidence type="ECO:0000313" key="7">
    <source>
        <dbReference type="Proteomes" id="UP000437068"/>
    </source>
</evidence>
<feature type="region of interest" description="Disordered" evidence="1">
    <location>
        <begin position="267"/>
        <end position="288"/>
    </location>
</feature>
<evidence type="ECO:0000313" key="3">
    <source>
        <dbReference type="EMBL" id="KAE8930406.1"/>
    </source>
</evidence>
<feature type="region of interest" description="Disordered" evidence="1">
    <location>
        <begin position="1"/>
        <end position="20"/>
    </location>
</feature>
<feature type="compositionally biased region" description="Acidic residues" evidence="1">
    <location>
        <begin position="278"/>
        <end position="288"/>
    </location>
</feature>
<dbReference type="EMBL" id="QXGF01001384">
    <property type="protein sequence ID" value="KAE8930406.1"/>
    <property type="molecule type" value="Genomic_DNA"/>
</dbReference>
<proteinExistence type="predicted"/>
<evidence type="ECO:0000259" key="2">
    <source>
        <dbReference type="Pfam" id="PF19259"/>
    </source>
</evidence>
<organism evidence="4 8">
    <name type="scientific">Phytophthora fragariae</name>
    <dbReference type="NCBI Taxonomy" id="53985"/>
    <lineage>
        <taxon>Eukaryota</taxon>
        <taxon>Sar</taxon>
        <taxon>Stramenopiles</taxon>
        <taxon>Oomycota</taxon>
        <taxon>Peronosporomycetes</taxon>
        <taxon>Peronosporales</taxon>
        <taxon>Peronosporaceae</taxon>
        <taxon>Phytophthora</taxon>
    </lineage>
</organism>
<name>A0A6A3RHW2_9STRA</name>
<evidence type="ECO:0000313" key="6">
    <source>
        <dbReference type="Proteomes" id="UP000429523"/>
    </source>
</evidence>
<evidence type="ECO:0000256" key="1">
    <source>
        <dbReference type="SAM" id="MobiDB-lite"/>
    </source>
</evidence>
<evidence type="ECO:0000313" key="8">
    <source>
        <dbReference type="Proteomes" id="UP000441208"/>
    </source>
</evidence>
<dbReference type="AlphaFoldDB" id="A0A6A3RHW2"/>
<dbReference type="InterPro" id="IPR045358">
    <property type="entry name" value="Ty3_capsid"/>
</dbReference>
<feature type="region of interest" description="Disordered" evidence="1">
    <location>
        <begin position="38"/>
        <end position="64"/>
    </location>
</feature>
<sequence>MAPVTRKNDNDAPAADGERQAELEAQLAQLRAEIVALQAKNLTPRPPPPESKPRVPSGLPKFKGKRDEDVRQWLFQVETLCRINGHDATDSTARCQRSLTWEQFTHDALAHFEASNYQAVLRQKLRQLRQTSDIEEYNGKYSSLVFRVENMSEVDQVSYYCDGLKRATQAYVKLQNATTLSEAMDQASKYEMSHFGGERKPDREISERAQRFREPLSSNASRNKKPFNKRSYKPGHYAPMEQTKNGCVLPLQQAWALQARLQQAEVRAGKRPATPIEEGPDGESTSEEDLTVNEATLNLLCEDPLVYDRAPLFAYRFRVSPSCEQRKLVYYKP</sequence>
<dbReference type="Proteomes" id="UP000441208">
    <property type="component" value="Unassembled WGS sequence"/>
</dbReference>
<feature type="domain" description="Ty3 transposon capsid-like protein" evidence="2">
    <location>
        <begin position="97"/>
        <end position="191"/>
    </location>
</feature>
<protein>
    <recommendedName>
        <fullName evidence="2">Ty3 transposon capsid-like protein domain-containing protein</fullName>
    </recommendedName>
</protein>
<evidence type="ECO:0000313" key="4">
    <source>
        <dbReference type="EMBL" id="KAE9097734.1"/>
    </source>
</evidence>
<reference evidence="6 7" key="1">
    <citation type="submission" date="2018-08" db="EMBL/GenBank/DDBJ databases">
        <title>Genomic investigation of the strawberry pathogen Phytophthora fragariae indicates pathogenicity is determined by transcriptional variation in three key races.</title>
        <authorList>
            <person name="Adams T.M."/>
            <person name="Armitage A.D."/>
            <person name="Sobczyk M.K."/>
            <person name="Bates H.J."/>
            <person name="Dunwell J.M."/>
            <person name="Nellist C.F."/>
            <person name="Harrison R.J."/>
        </authorList>
    </citation>
    <scope>NUCLEOTIDE SEQUENCE [LARGE SCALE GENOMIC DNA]</scope>
    <source>
        <strain evidence="5 7">A4</strain>
        <strain evidence="4 8">NOV-71</strain>
        <strain evidence="3 6">NOV-9</strain>
    </source>
</reference>
<dbReference type="Proteomes" id="UP000429523">
    <property type="component" value="Unassembled WGS sequence"/>
</dbReference>
<gene>
    <name evidence="5" type="ORF">PF001_g17704</name>
    <name evidence="4" type="ORF">PF007_g16525</name>
    <name evidence="3" type="ORF">PF009_g19500</name>
</gene>
<feature type="region of interest" description="Disordered" evidence="1">
    <location>
        <begin position="211"/>
        <end position="236"/>
    </location>
</feature>
<comment type="caution">
    <text evidence="4">The sequence shown here is derived from an EMBL/GenBank/DDBJ whole genome shotgun (WGS) entry which is preliminary data.</text>
</comment>
<dbReference type="Pfam" id="PF19259">
    <property type="entry name" value="Ty3_capsid"/>
    <property type="match status" value="1"/>
</dbReference>
<dbReference type="EMBL" id="QXGE01001302">
    <property type="protein sequence ID" value="KAE9294595.1"/>
    <property type="molecule type" value="Genomic_DNA"/>
</dbReference>
<evidence type="ECO:0000313" key="5">
    <source>
        <dbReference type="EMBL" id="KAE9294595.1"/>
    </source>
</evidence>
<dbReference type="Proteomes" id="UP000437068">
    <property type="component" value="Unassembled WGS sequence"/>
</dbReference>
<accession>A0A6A3RHW2</accession>
<dbReference type="EMBL" id="QXFZ01001069">
    <property type="protein sequence ID" value="KAE9097734.1"/>
    <property type="molecule type" value="Genomic_DNA"/>
</dbReference>
<feature type="compositionally biased region" description="Basic residues" evidence="1">
    <location>
        <begin position="222"/>
        <end position="233"/>
    </location>
</feature>